<name>A0A839YT99_9SPHN</name>
<evidence type="ECO:0000256" key="2">
    <source>
        <dbReference type="ARBA" id="ARBA00022630"/>
    </source>
</evidence>
<evidence type="ECO:0000256" key="5">
    <source>
        <dbReference type="ARBA" id="ARBA00023033"/>
    </source>
</evidence>
<dbReference type="Gene3D" id="3.20.20.70">
    <property type="entry name" value="Aldolase class I"/>
    <property type="match status" value="1"/>
</dbReference>
<dbReference type="InterPro" id="IPR004136">
    <property type="entry name" value="NMO"/>
</dbReference>
<gene>
    <name evidence="6" type="ORF">FHS50_000524</name>
</gene>
<sequence>MSLPPLLQNLRIPAFGAPLFIISHPALVIAQCKAGIVGSFPALNARPASQLDEWLAEITETLAKHDREHPDRPAAPFAVNQIVHASNTRWEEDLKLCEKYEVPIVITSLGAREELNQAVHGWGGITLHDIINDRFAHKAIDKGADGLIAVAAGAGGHAGKWSPFALVQEIRAWFDGPLLLSGAIANGGSILAAEAMGADLAYIGSPFIATHEARAMPEYKQEIVKSGAADIVASSLFTGVHGNYLRGSIEKAGMDPNNLPESDPSKMNFGGAKAWKDIWGSGQGIGVIDEIVGAGDLVDRLAREYEEAKARICA</sequence>
<organism evidence="6 7">
    <name type="scientific">Sphingomicrobium lutaoense</name>
    <dbReference type="NCBI Taxonomy" id="515949"/>
    <lineage>
        <taxon>Bacteria</taxon>
        <taxon>Pseudomonadati</taxon>
        <taxon>Pseudomonadota</taxon>
        <taxon>Alphaproteobacteria</taxon>
        <taxon>Sphingomonadales</taxon>
        <taxon>Sphingomonadaceae</taxon>
        <taxon>Sphingomicrobium</taxon>
    </lineage>
</organism>
<dbReference type="PANTHER" id="PTHR42747:SF4">
    <property type="entry name" value="BLR1330 PROTEIN"/>
    <property type="match status" value="1"/>
</dbReference>
<evidence type="ECO:0000256" key="4">
    <source>
        <dbReference type="ARBA" id="ARBA00023002"/>
    </source>
</evidence>
<keyword evidence="3" id="KW-0288">FMN</keyword>
<proteinExistence type="inferred from homology"/>
<comment type="caution">
    <text evidence="6">The sequence shown here is derived from an EMBL/GenBank/DDBJ whole genome shotgun (WGS) entry which is preliminary data.</text>
</comment>
<dbReference type="SUPFAM" id="SSF51412">
    <property type="entry name" value="Inosine monophosphate dehydrogenase (IMPDH)"/>
    <property type="match status" value="1"/>
</dbReference>
<dbReference type="Pfam" id="PF03060">
    <property type="entry name" value="NMO"/>
    <property type="match status" value="1"/>
</dbReference>
<keyword evidence="2" id="KW-0285">Flavoprotein</keyword>
<accession>A0A839YT99</accession>
<evidence type="ECO:0000313" key="7">
    <source>
        <dbReference type="Proteomes" id="UP000578569"/>
    </source>
</evidence>
<dbReference type="EMBL" id="JACICF010000001">
    <property type="protein sequence ID" value="MBB3763501.1"/>
    <property type="molecule type" value="Genomic_DNA"/>
</dbReference>
<evidence type="ECO:0000313" key="6">
    <source>
        <dbReference type="EMBL" id="MBB3763501.1"/>
    </source>
</evidence>
<dbReference type="FunFam" id="3.20.20.70:FF:000210">
    <property type="entry name" value="2-nitropropane dioxygenase"/>
    <property type="match status" value="1"/>
</dbReference>
<evidence type="ECO:0000256" key="1">
    <source>
        <dbReference type="ARBA" id="ARBA00009881"/>
    </source>
</evidence>
<dbReference type="Proteomes" id="UP000578569">
    <property type="component" value="Unassembled WGS sequence"/>
</dbReference>
<dbReference type="GO" id="GO:0018580">
    <property type="term" value="F:nitronate monooxygenase activity"/>
    <property type="evidence" value="ECO:0007669"/>
    <property type="project" value="UniProtKB-EC"/>
</dbReference>
<evidence type="ECO:0000256" key="3">
    <source>
        <dbReference type="ARBA" id="ARBA00022643"/>
    </source>
</evidence>
<dbReference type="RefSeq" id="WP_183932841.1">
    <property type="nucleotide sequence ID" value="NZ_JACICF010000001.1"/>
</dbReference>
<keyword evidence="5 6" id="KW-0503">Monooxygenase</keyword>
<reference evidence="6 7" key="1">
    <citation type="submission" date="2020-08" db="EMBL/GenBank/DDBJ databases">
        <title>Genomic Encyclopedia of Type Strains, Phase IV (KMG-IV): sequencing the most valuable type-strain genomes for metagenomic binning, comparative biology and taxonomic classification.</title>
        <authorList>
            <person name="Goeker M."/>
        </authorList>
    </citation>
    <scope>NUCLEOTIDE SEQUENCE [LARGE SCALE GENOMIC DNA]</scope>
    <source>
        <strain evidence="6 7">DSM 24194</strain>
    </source>
</reference>
<dbReference type="CDD" id="cd04730">
    <property type="entry name" value="NPD_like"/>
    <property type="match status" value="1"/>
</dbReference>
<dbReference type="AlphaFoldDB" id="A0A839YT99"/>
<comment type="similarity">
    <text evidence="1">Belongs to the nitronate monooxygenase family. NMO class I subfamily.</text>
</comment>
<protein>
    <submittedName>
        <fullName evidence="6">Nitronate monooxygenase</fullName>
        <ecNumber evidence="6">1.13.12.16</ecNumber>
    </submittedName>
</protein>
<dbReference type="InterPro" id="IPR013785">
    <property type="entry name" value="Aldolase_TIM"/>
</dbReference>
<keyword evidence="7" id="KW-1185">Reference proteome</keyword>
<dbReference type="PANTHER" id="PTHR42747">
    <property type="entry name" value="NITRONATE MONOOXYGENASE-RELATED"/>
    <property type="match status" value="1"/>
</dbReference>
<dbReference type="EC" id="1.13.12.16" evidence="6"/>
<keyword evidence="4 6" id="KW-0560">Oxidoreductase</keyword>